<proteinExistence type="predicted"/>
<dbReference type="GO" id="GO:0005886">
    <property type="term" value="C:plasma membrane"/>
    <property type="evidence" value="ECO:0007669"/>
    <property type="project" value="UniProtKB-ARBA"/>
</dbReference>
<feature type="transmembrane region" description="Helical" evidence="5">
    <location>
        <begin position="231"/>
        <end position="249"/>
    </location>
</feature>
<dbReference type="CDD" id="cd16914">
    <property type="entry name" value="EcfT"/>
    <property type="match status" value="1"/>
</dbReference>
<dbReference type="PANTHER" id="PTHR33514:SF13">
    <property type="entry name" value="PROTEIN ABCI12, CHLOROPLASTIC"/>
    <property type="match status" value="1"/>
</dbReference>
<dbReference type="Pfam" id="PF02361">
    <property type="entry name" value="CbiQ"/>
    <property type="match status" value="1"/>
</dbReference>
<evidence type="ECO:0000256" key="5">
    <source>
        <dbReference type="SAM" id="Phobius"/>
    </source>
</evidence>
<evidence type="ECO:0000313" key="6">
    <source>
        <dbReference type="EMBL" id="SET44099.1"/>
    </source>
</evidence>
<dbReference type="PANTHER" id="PTHR33514">
    <property type="entry name" value="PROTEIN ABCI12, CHLOROPLASTIC"/>
    <property type="match status" value="1"/>
</dbReference>
<comment type="subcellular location">
    <subcellularLocation>
        <location evidence="1">Membrane</location>
        <topology evidence="1">Multi-pass membrane protein</topology>
    </subcellularLocation>
</comment>
<evidence type="ECO:0000256" key="1">
    <source>
        <dbReference type="ARBA" id="ARBA00004141"/>
    </source>
</evidence>
<reference evidence="7" key="1">
    <citation type="submission" date="2016-10" db="EMBL/GenBank/DDBJ databases">
        <authorList>
            <person name="Varghese N."/>
            <person name="Submissions S."/>
        </authorList>
    </citation>
    <scope>NUCLEOTIDE SEQUENCE [LARGE SCALE GENOMIC DNA]</scope>
    <source>
        <strain evidence="7">NLAE-zl-G277</strain>
    </source>
</reference>
<keyword evidence="4 5" id="KW-0472">Membrane</keyword>
<dbReference type="InterPro" id="IPR003339">
    <property type="entry name" value="ABC/ECF_trnsptr_transmembrane"/>
</dbReference>
<feature type="transmembrane region" description="Helical" evidence="5">
    <location>
        <begin position="58"/>
        <end position="77"/>
    </location>
</feature>
<dbReference type="AlphaFoldDB" id="A0A1I0EGV7"/>
<dbReference type="GeneID" id="93276686"/>
<evidence type="ECO:0000256" key="4">
    <source>
        <dbReference type="ARBA" id="ARBA00023136"/>
    </source>
</evidence>
<dbReference type="Proteomes" id="UP000198508">
    <property type="component" value="Unassembled WGS sequence"/>
</dbReference>
<name>A0A1I0EGV7_9FIRM</name>
<evidence type="ECO:0000313" key="7">
    <source>
        <dbReference type="Proteomes" id="UP000198508"/>
    </source>
</evidence>
<evidence type="ECO:0000256" key="2">
    <source>
        <dbReference type="ARBA" id="ARBA00022692"/>
    </source>
</evidence>
<keyword evidence="2 5" id="KW-0812">Transmembrane</keyword>
<dbReference type="STRING" id="460384.SAMN05216313_106110"/>
<accession>A0A1I0EGV7</accession>
<evidence type="ECO:0000256" key="3">
    <source>
        <dbReference type="ARBA" id="ARBA00022989"/>
    </source>
</evidence>
<sequence length="250" mass="27365">MEGKNFIRDLNPITQLYLCLFIAVSSLFYDYRYTAVLIVVMIAIAAMAGKAGEFVGMWLKSIVLISVVVFVMQALFLPGDTVLWKFWIFSVKQEGIDNAVTLCTRIMGVGTAAVLGIKLVDVGKLVVALEDRGVSPSATYVIMSTVNIIPQMSKKMTVIMDAQRSRGVETESNMFVRAKAFFPTIGPLILNSIVSAEERAITLEARAFSVSGKKTRLHTVADTGTDRALRVVFMIMLAAAVGGRIITWIV</sequence>
<gene>
    <name evidence="6" type="ORF">SAMN05216313_106110</name>
</gene>
<keyword evidence="7" id="KW-1185">Reference proteome</keyword>
<keyword evidence="3 5" id="KW-1133">Transmembrane helix</keyword>
<dbReference type="RefSeq" id="WP_166434385.1">
    <property type="nucleotide sequence ID" value="NZ_CATZMQ010000016.1"/>
</dbReference>
<organism evidence="6 7">
    <name type="scientific">Enterocloster lavalensis</name>
    <dbReference type="NCBI Taxonomy" id="460384"/>
    <lineage>
        <taxon>Bacteria</taxon>
        <taxon>Bacillati</taxon>
        <taxon>Bacillota</taxon>
        <taxon>Clostridia</taxon>
        <taxon>Lachnospirales</taxon>
        <taxon>Lachnospiraceae</taxon>
        <taxon>Enterocloster</taxon>
    </lineage>
</organism>
<feature type="transmembrane region" description="Helical" evidence="5">
    <location>
        <begin position="12"/>
        <end position="29"/>
    </location>
</feature>
<feature type="transmembrane region" description="Helical" evidence="5">
    <location>
        <begin position="36"/>
        <end position="52"/>
    </location>
</feature>
<protein>
    <submittedName>
        <fullName evidence="6">Energy-coupling factor transport system permease protein</fullName>
    </submittedName>
</protein>
<dbReference type="EMBL" id="FOIM01000006">
    <property type="protein sequence ID" value="SET44099.1"/>
    <property type="molecule type" value="Genomic_DNA"/>
</dbReference>